<dbReference type="SUPFAM" id="SSF51735">
    <property type="entry name" value="NAD(P)-binding Rossmann-fold domains"/>
    <property type="match status" value="1"/>
</dbReference>
<dbReference type="PANTHER" id="PTHR43377:SF1">
    <property type="entry name" value="BILIVERDIN REDUCTASE A"/>
    <property type="match status" value="1"/>
</dbReference>
<gene>
    <name evidence="2" type="ORF">MNBD_GAMMA23-357</name>
</gene>
<accession>A0A3B0ZH30</accession>
<dbReference type="Pfam" id="PF01408">
    <property type="entry name" value="GFO_IDH_MocA"/>
    <property type="match status" value="1"/>
</dbReference>
<dbReference type="Gene3D" id="3.40.50.720">
    <property type="entry name" value="NAD(P)-binding Rossmann-like Domain"/>
    <property type="match status" value="1"/>
</dbReference>
<proteinExistence type="predicted"/>
<evidence type="ECO:0000313" key="2">
    <source>
        <dbReference type="EMBL" id="VAW92788.1"/>
    </source>
</evidence>
<dbReference type="InterPro" id="IPR000683">
    <property type="entry name" value="Gfo/Idh/MocA-like_OxRdtase_N"/>
</dbReference>
<sequence>MSNTAYSPLKAGIVGAGLMGRWHSSVIQRLGVQTACILDTNHQLALQLSAKLKNNPAVFSSLDEMLSCVQLDVLHICTPVESHYPIAMAAIDAGVHVVVEKPLATSVDKTQSLLTAATAKNVKVCPVHQFGFQAGTQKAISHQDSLGELLHLRFTTGSAGASGQTQSALNDVIADIIPHPLSVLQRIRPNIKLDTRQWSGVHSRKGELQLIGEANGIGIDIYISMNTRPTRCEMELFFTDGRIVLNFFHGYALIEKGKVSRIQKLVQPFKYALNQLFVAGLNISKRSLMGEHAYPGLYSLISEFYSSVKNNTVSPIAAEDILNVAIARDNLVGRFLK</sequence>
<protein>
    <recommendedName>
        <fullName evidence="1">Gfo/Idh/MocA-like oxidoreductase N-terminal domain-containing protein</fullName>
    </recommendedName>
</protein>
<organism evidence="2">
    <name type="scientific">hydrothermal vent metagenome</name>
    <dbReference type="NCBI Taxonomy" id="652676"/>
    <lineage>
        <taxon>unclassified sequences</taxon>
        <taxon>metagenomes</taxon>
        <taxon>ecological metagenomes</taxon>
    </lineage>
</organism>
<name>A0A3B0ZH30_9ZZZZ</name>
<dbReference type="InterPro" id="IPR051450">
    <property type="entry name" value="Gfo/Idh/MocA_Oxidoreductases"/>
</dbReference>
<dbReference type="AlphaFoldDB" id="A0A3B0ZH30"/>
<dbReference type="PANTHER" id="PTHR43377">
    <property type="entry name" value="BILIVERDIN REDUCTASE A"/>
    <property type="match status" value="1"/>
</dbReference>
<dbReference type="GO" id="GO:0000166">
    <property type="term" value="F:nucleotide binding"/>
    <property type="evidence" value="ECO:0007669"/>
    <property type="project" value="InterPro"/>
</dbReference>
<dbReference type="EMBL" id="UOFT01000028">
    <property type="protein sequence ID" value="VAW92788.1"/>
    <property type="molecule type" value="Genomic_DNA"/>
</dbReference>
<feature type="domain" description="Gfo/Idh/MocA-like oxidoreductase N-terminal" evidence="1">
    <location>
        <begin position="10"/>
        <end position="125"/>
    </location>
</feature>
<evidence type="ECO:0000259" key="1">
    <source>
        <dbReference type="Pfam" id="PF01408"/>
    </source>
</evidence>
<reference evidence="2" key="1">
    <citation type="submission" date="2018-06" db="EMBL/GenBank/DDBJ databases">
        <authorList>
            <person name="Zhirakovskaya E."/>
        </authorList>
    </citation>
    <scope>NUCLEOTIDE SEQUENCE</scope>
</reference>
<dbReference type="InterPro" id="IPR036291">
    <property type="entry name" value="NAD(P)-bd_dom_sf"/>
</dbReference>